<keyword evidence="3" id="KW-1185">Reference proteome</keyword>
<evidence type="ECO:0000313" key="3">
    <source>
        <dbReference type="Proteomes" id="UP000199225"/>
    </source>
</evidence>
<dbReference type="AlphaFoldDB" id="A0A1G8TSG5"/>
<dbReference type="STRING" id="86666.SAMN04490247_1937"/>
<dbReference type="EMBL" id="FNEV01000005">
    <property type="protein sequence ID" value="SDJ44344.1"/>
    <property type="molecule type" value="Genomic_DNA"/>
</dbReference>
<dbReference type="GO" id="GO:0008236">
    <property type="term" value="F:serine-type peptidase activity"/>
    <property type="evidence" value="ECO:0007669"/>
    <property type="project" value="InterPro"/>
</dbReference>
<dbReference type="InterPro" id="IPR001375">
    <property type="entry name" value="Peptidase_S9_cat"/>
</dbReference>
<sequence length="254" mass="29280">MITVQRELWKGIPVLHVTEAAKQEEPLPVFTYFHGFTSAKEHNLPQAYLLAEKGYRVLLPDSLYHGEREENLHQQQLNLKFWDIVYQNLKELQTLYDELEIRGLLEEGRFGVGGTSMGGITTAAALTMYPWIDVSCVMMGSPKPVEFSKKLIEDVRASGAELPVSDEELESLYRALSTIDLSLQPEKLKSRPLFMWHGDADPVVPFTHGYDFYHEVESMYENKQAIRHVKEPGRDHKVSRFAILRMVDWLQKML</sequence>
<dbReference type="SUPFAM" id="SSF53474">
    <property type="entry name" value="alpha/beta-Hydrolases"/>
    <property type="match status" value="1"/>
</dbReference>
<proteinExistence type="predicted"/>
<reference evidence="3" key="1">
    <citation type="submission" date="2016-10" db="EMBL/GenBank/DDBJ databases">
        <authorList>
            <person name="Varghese N."/>
            <person name="Submissions S."/>
        </authorList>
    </citation>
    <scope>NUCLEOTIDE SEQUENCE [LARGE SCALE GENOMIC DNA]</scope>
    <source>
        <strain evidence="3">DSM 4771</strain>
    </source>
</reference>
<dbReference type="Gene3D" id="3.40.50.1820">
    <property type="entry name" value="alpha/beta hydrolase"/>
    <property type="match status" value="1"/>
</dbReference>
<dbReference type="PANTHER" id="PTHR47381:SF3">
    <property type="entry name" value="ALPHA_BETA-HYDROLASES SUPERFAMILY PROTEIN"/>
    <property type="match status" value="1"/>
</dbReference>
<dbReference type="OrthoDB" id="31158at2"/>
<evidence type="ECO:0000313" key="2">
    <source>
        <dbReference type="EMBL" id="SDJ44344.1"/>
    </source>
</evidence>
<gene>
    <name evidence="2" type="ORF">SAMN04490247_1937</name>
</gene>
<evidence type="ECO:0000259" key="1">
    <source>
        <dbReference type="Pfam" id="PF00326"/>
    </source>
</evidence>
<name>A0A1G8TSG5_9BACI</name>
<feature type="domain" description="Peptidase S9 prolyl oligopeptidase catalytic" evidence="1">
    <location>
        <begin position="46"/>
        <end position="252"/>
    </location>
</feature>
<dbReference type="InterPro" id="IPR029058">
    <property type="entry name" value="AB_hydrolase_fold"/>
</dbReference>
<dbReference type="Pfam" id="PF00326">
    <property type="entry name" value="Peptidase_S9"/>
    <property type="match status" value="1"/>
</dbReference>
<dbReference type="PANTHER" id="PTHR47381">
    <property type="entry name" value="ALPHA/BETA-HYDROLASES SUPERFAMILY PROTEIN"/>
    <property type="match status" value="1"/>
</dbReference>
<protein>
    <recommendedName>
        <fullName evidence="1">Peptidase S9 prolyl oligopeptidase catalytic domain-containing protein</fullName>
    </recommendedName>
</protein>
<organism evidence="2 3">
    <name type="scientific">Salimicrobium halophilum</name>
    <dbReference type="NCBI Taxonomy" id="86666"/>
    <lineage>
        <taxon>Bacteria</taxon>
        <taxon>Bacillati</taxon>
        <taxon>Bacillota</taxon>
        <taxon>Bacilli</taxon>
        <taxon>Bacillales</taxon>
        <taxon>Bacillaceae</taxon>
        <taxon>Salimicrobium</taxon>
    </lineage>
</organism>
<accession>A0A1G8TSG5</accession>
<dbReference type="RefSeq" id="WP_093193665.1">
    <property type="nucleotide sequence ID" value="NZ_FNEV01000005.1"/>
</dbReference>
<dbReference type="GO" id="GO:0006508">
    <property type="term" value="P:proteolysis"/>
    <property type="evidence" value="ECO:0007669"/>
    <property type="project" value="InterPro"/>
</dbReference>
<dbReference type="Proteomes" id="UP000199225">
    <property type="component" value="Unassembled WGS sequence"/>
</dbReference>